<dbReference type="Gene3D" id="1.10.10.60">
    <property type="entry name" value="Homeodomain-like"/>
    <property type="match status" value="1"/>
</dbReference>
<comment type="caution">
    <text evidence="2">The sequence shown here is derived from an EMBL/GenBank/DDBJ whole genome shotgun (WGS) entry which is preliminary data.</text>
</comment>
<dbReference type="Pfam" id="PF13518">
    <property type="entry name" value="HTH_28"/>
    <property type="match status" value="1"/>
</dbReference>
<dbReference type="InterPro" id="IPR055247">
    <property type="entry name" value="InsJ-like_HTH"/>
</dbReference>
<gene>
    <name evidence="2" type="ORF">FHS16_000825</name>
</gene>
<dbReference type="EMBL" id="JACHXW010000002">
    <property type="protein sequence ID" value="MBB3150791.1"/>
    <property type="molecule type" value="Genomic_DNA"/>
</dbReference>
<dbReference type="Proteomes" id="UP000518605">
    <property type="component" value="Unassembled WGS sequence"/>
</dbReference>
<reference evidence="2 3" key="1">
    <citation type="submission" date="2020-08" db="EMBL/GenBank/DDBJ databases">
        <title>Genomic Encyclopedia of Type Strains, Phase III (KMG-III): the genomes of soil and plant-associated and newly described type strains.</title>
        <authorList>
            <person name="Whitman W."/>
        </authorList>
    </citation>
    <scope>NUCLEOTIDE SEQUENCE [LARGE SCALE GENOMIC DNA]</scope>
    <source>
        <strain evidence="2 3">CECT 8234</strain>
    </source>
</reference>
<evidence type="ECO:0000259" key="1">
    <source>
        <dbReference type="Pfam" id="PF13518"/>
    </source>
</evidence>
<accession>A0A7W5G8M8</accession>
<evidence type="ECO:0000313" key="3">
    <source>
        <dbReference type="Proteomes" id="UP000518605"/>
    </source>
</evidence>
<sequence length="98" mass="12153">MGKKEQPNKSYAKEIRQEAVRLHEDEKWTYRQITEKYGIQDKDRVRKWVYKFRKQGEYGLLDNRGRRVEYVDQDLYTQQLKRENAVLKKCLEIWKREV</sequence>
<proteinExistence type="predicted"/>
<dbReference type="AlphaFoldDB" id="A0A7W5G8M8"/>
<protein>
    <submittedName>
        <fullName evidence="2">Transposase-like protein</fullName>
    </submittedName>
</protein>
<evidence type="ECO:0000313" key="2">
    <source>
        <dbReference type="EMBL" id="MBB3150791.1"/>
    </source>
</evidence>
<feature type="domain" description="Insertion element IS150 protein InsJ-like helix-turn-helix" evidence="1">
    <location>
        <begin position="16"/>
        <end position="67"/>
    </location>
</feature>
<dbReference type="RefSeq" id="WP_183559112.1">
    <property type="nucleotide sequence ID" value="NZ_CBCSLB010000004.1"/>
</dbReference>
<organism evidence="2 3">
    <name type="scientific">Paenibacillus endophyticus</name>
    <dbReference type="NCBI Taxonomy" id="1294268"/>
    <lineage>
        <taxon>Bacteria</taxon>
        <taxon>Bacillati</taxon>
        <taxon>Bacillota</taxon>
        <taxon>Bacilli</taxon>
        <taxon>Bacillales</taxon>
        <taxon>Paenibacillaceae</taxon>
        <taxon>Paenibacillus</taxon>
    </lineage>
</organism>
<dbReference type="InterPro" id="IPR009057">
    <property type="entry name" value="Homeodomain-like_sf"/>
</dbReference>
<name>A0A7W5G8M8_9BACL</name>
<keyword evidence="3" id="KW-1185">Reference proteome</keyword>
<dbReference type="SUPFAM" id="SSF46689">
    <property type="entry name" value="Homeodomain-like"/>
    <property type="match status" value="1"/>
</dbReference>